<dbReference type="RefSeq" id="XP_040768229.1">
    <property type="nucleotide sequence ID" value="XM_040905517.1"/>
</dbReference>
<sequence length="269" mass="30299">MASYLPLQRHDSEEVDSQDDLKESLLPRNGTSPEPVEPPPQSKWIEFLTLGLSLFVLVCACSVYVGTGTIIRTRDARGLRKPDQHPNLDLVEQIAKQGPEVIFPRTIVRANRAMPDAVYAPGPHVVLSDTDTMIYQWRMVPNEYDLCYIDAWVVPQDTPDLPPFKTWTGSGNFTGIQVWNVTTPPGRITSMSWNTRPERVSLLGTVSWIPFQDRKGMFAYDDGWQAMDPTPRFNCPGVHTVEIACEGCYIEFDQIFSEPPLAFDVVQLA</sequence>
<dbReference type="Proteomes" id="UP000076871">
    <property type="component" value="Unassembled WGS sequence"/>
</dbReference>
<feature type="transmembrane region" description="Helical" evidence="2">
    <location>
        <begin position="47"/>
        <end position="71"/>
    </location>
</feature>
<name>A0A165GKT5_9APHY</name>
<evidence type="ECO:0000256" key="2">
    <source>
        <dbReference type="SAM" id="Phobius"/>
    </source>
</evidence>
<keyword evidence="2" id="KW-0472">Membrane</keyword>
<gene>
    <name evidence="3" type="ORF">LAESUDRAFT_673255</name>
</gene>
<proteinExistence type="predicted"/>
<accession>A0A165GKT5</accession>
<evidence type="ECO:0000256" key="1">
    <source>
        <dbReference type="SAM" id="MobiDB-lite"/>
    </source>
</evidence>
<keyword evidence="2" id="KW-1133">Transmembrane helix</keyword>
<keyword evidence="4" id="KW-1185">Reference proteome</keyword>
<dbReference type="OrthoDB" id="8300214at2759"/>
<reference evidence="3 4" key="1">
    <citation type="journal article" date="2016" name="Mol. Biol. Evol.">
        <title>Comparative Genomics of Early-Diverging Mushroom-Forming Fungi Provides Insights into the Origins of Lignocellulose Decay Capabilities.</title>
        <authorList>
            <person name="Nagy L.G."/>
            <person name="Riley R."/>
            <person name="Tritt A."/>
            <person name="Adam C."/>
            <person name="Daum C."/>
            <person name="Floudas D."/>
            <person name="Sun H."/>
            <person name="Yadav J.S."/>
            <person name="Pangilinan J."/>
            <person name="Larsson K.H."/>
            <person name="Matsuura K."/>
            <person name="Barry K."/>
            <person name="Labutti K."/>
            <person name="Kuo R."/>
            <person name="Ohm R.A."/>
            <person name="Bhattacharya S.S."/>
            <person name="Shirouzu T."/>
            <person name="Yoshinaga Y."/>
            <person name="Martin F.M."/>
            <person name="Grigoriev I.V."/>
            <person name="Hibbett D.S."/>
        </authorList>
    </citation>
    <scope>NUCLEOTIDE SEQUENCE [LARGE SCALE GENOMIC DNA]</scope>
    <source>
        <strain evidence="3 4">93-53</strain>
    </source>
</reference>
<evidence type="ECO:0008006" key="5">
    <source>
        <dbReference type="Google" id="ProtNLM"/>
    </source>
</evidence>
<dbReference type="AlphaFoldDB" id="A0A165GKT5"/>
<dbReference type="EMBL" id="KV427609">
    <property type="protein sequence ID" value="KZT10489.1"/>
    <property type="molecule type" value="Genomic_DNA"/>
</dbReference>
<dbReference type="InParanoid" id="A0A165GKT5"/>
<evidence type="ECO:0000313" key="3">
    <source>
        <dbReference type="EMBL" id="KZT10489.1"/>
    </source>
</evidence>
<organism evidence="3 4">
    <name type="scientific">Laetiporus sulphureus 93-53</name>
    <dbReference type="NCBI Taxonomy" id="1314785"/>
    <lineage>
        <taxon>Eukaryota</taxon>
        <taxon>Fungi</taxon>
        <taxon>Dikarya</taxon>
        <taxon>Basidiomycota</taxon>
        <taxon>Agaricomycotina</taxon>
        <taxon>Agaricomycetes</taxon>
        <taxon>Polyporales</taxon>
        <taxon>Laetiporus</taxon>
    </lineage>
</organism>
<evidence type="ECO:0000313" key="4">
    <source>
        <dbReference type="Proteomes" id="UP000076871"/>
    </source>
</evidence>
<dbReference type="GeneID" id="63822547"/>
<feature type="region of interest" description="Disordered" evidence="1">
    <location>
        <begin position="1"/>
        <end position="40"/>
    </location>
</feature>
<protein>
    <recommendedName>
        <fullName evidence="5">Ubiquitin 3 binding protein But2 C-terminal domain-containing protein</fullName>
    </recommendedName>
</protein>
<keyword evidence="2" id="KW-0812">Transmembrane</keyword>